<evidence type="ECO:0000313" key="3">
    <source>
        <dbReference type="EMBL" id="KAK4464703.1"/>
    </source>
</evidence>
<evidence type="ECO:0000313" key="4">
    <source>
        <dbReference type="Proteomes" id="UP001321749"/>
    </source>
</evidence>
<dbReference type="InterPro" id="IPR001214">
    <property type="entry name" value="SET_dom"/>
</dbReference>
<accession>A0AAV9HVE7</accession>
<reference evidence="3" key="1">
    <citation type="journal article" date="2023" name="Mol. Phylogenet. Evol.">
        <title>Genome-scale phylogeny and comparative genomics of the fungal order Sordariales.</title>
        <authorList>
            <person name="Hensen N."/>
            <person name="Bonometti L."/>
            <person name="Westerberg I."/>
            <person name="Brannstrom I.O."/>
            <person name="Guillou S."/>
            <person name="Cros-Aarteil S."/>
            <person name="Calhoun S."/>
            <person name="Haridas S."/>
            <person name="Kuo A."/>
            <person name="Mondo S."/>
            <person name="Pangilinan J."/>
            <person name="Riley R."/>
            <person name="LaButti K."/>
            <person name="Andreopoulos B."/>
            <person name="Lipzen A."/>
            <person name="Chen C."/>
            <person name="Yan M."/>
            <person name="Daum C."/>
            <person name="Ng V."/>
            <person name="Clum A."/>
            <person name="Steindorff A."/>
            <person name="Ohm R.A."/>
            <person name="Martin F."/>
            <person name="Silar P."/>
            <person name="Natvig D.O."/>
            <person name="Lalanne C."/>
            <person name="Gautier V."/>
            <person name="Ament-Velasquez S.L."/>
            <person name="Kruys A."/>
            <person name="Hutchinson M.I."/>
            <person name="Powell A.J."/>
            <person name="Barry K."/>
            <person name="Miller A.N."/>
            <person name="Grigoriev I.V."/>
            <person name="Debuchy R."/>
            <person name="Gladieux P."/>
            <person name="Hiltunen Thoren M."/>
            <person name="Johannesson H."/>
        </authorList>
    </citation>
    <scope>NUCLEOTIDE SEQUENCE</scope>
    <source>
        <strain evidence="3">PSN324</strain>
    </source>
</reference>
<proteinExistence type="predicted"/>
<comment type="caution">
    <text evidence="3">The sequence shown here is derived from an EMBL/GenBank/DDBJ whole genome shotgun (WGS) entry which is preliminary data.</text>
</comment>
<feature type="domain" description="SET" evidence="2">
    <location>
        <begin position="149"/>
        <end position="296"/>
    </location>
</feature>
<dbReference type="AlphaFoldDB" id="A0AAV9HVE7"/>
<protein>
    <submittedName>
        <fullName evidence="3">SET domain-containing protein 5</fullName>
    </submittedName>
</protein>
<dbReference type="Gene3D" id="1.25.40.10">
    <property type="entry name" value="Tetratricopeptide repeat domain"/>
    <property type="match status" value="1"/>
</dbReference>
<dbReference type="Proteomes" id="UP001321749">
    <property type="component" value="Unassembled WGS sequence"/>
</dbReference>
<dbReference type="PROSITE" id="PS50280">
    <property type="entry name" value="SET"/>
    <property type="match status" value="1"/>
</dbReference>
<dbReference type="InterPro" id="IPR046341">
    <property type="entry name" value="SET_dom_sf"/>
</dbReference>
<feature type="signal peptide" evidence="1">
    <location>
        <begin position="1"/>
        <end position="29"/>
    </location>
</feature>
<gene>
    <name evidence="3" type="ORF">QBC42DRAFT_170726</name>
</gene>
<dbReference type="InterPro" id="IPR011990">
    <property type="entry name" value="TPR-like_helical_dom_sf"/>
</dbReference>
<dbReference type="Pfam" id="PF00856">
    <property type="entry name" value="SET"/>
    <property type="match status" value="1"/>
</dbReference>
<dbReference type="CDD" id="cd20071">
    <property type="entry name" value="SET_SMYD"/>
    <property type="match status" value="1"/>
</dbReference>
<feature type="chain" id="PRO_5043586444" evidence="1">
    <location>
        <begin position="30"/>
        <end position="432"/>
    </location>
</feature>
<dbReference type="SUPFAM" id="SSF82199">
    <property type="entry name" value="SET domain"/>
    <property type="match status" value="1"/>
</dbReference>
<dbReference type="PANTHER" id="PTHR47332:SF6">
    <property type="entry name" value="SET DOMAIN-CONTAINING PROTEIN"/>
    <property type="match status" value="1"/>
</dbReference>
<sequence length="432" mass="47208">MCFSKSSAPLCALLQLLLVTSSTISRVSAATPQDDGDNAIPQKHLQWTGCLPGPLVHASIPTCVTLAASGLDRDHDKLLPPADTAGPWAYAPFCADPTPYCAFTSTAFQSRGVSVITAKPSNSTSALSLIASIVSSRFPPPIRLPSGNPPYEVREIKNKGLGVVATRKIPRGSKFMLDYAMVLADMEMPSKLRMAQGRELVRRAMDRLPDPEKVLGLARSSLTPDKTPAAEDVLRTNAFEVELGGKRFMGLFPDIARINHACKPSAMTKFNATDLSNTVTAFRDILPGEEITISYTAYNLPSSDRRPRLEAQWGFKCTCDLCSSPASELAASDARRRKIDQVGPRVLRAVDKGDFEAAIRLNRDLIDTIREEGMMPHMGDYYEIMGRLYLAWAKTREARTWFNRALGEYKAAGVTEGVEKLEGVIRQLSGAN</sequence>
<keyword evidence="1" id="KW-0732">Signal</keyword>
<evidence type="ECO:0000259" key="2">
    <source>
        <dbReference type="PROSITE" id="PS50280"/>
    </source>
</evidence>
<dbReference type="SMART" id="SM00317">
    <property type="entry name" value="SET"/>
    <property type="match status" value="1"/>
</dbReference>
<name>A0AAV9HVE7_9PEZI</name>
<keyword evidence="4" id="KW-1185">Reference proteome</keyword>
<organism evidence="3 4">
    <name type="scientific">Cladorrhinum samala</name>
    <dbReference type="NCBI Taxonomy" id="585594"/>
    <lineage>
        <taxon>Eukaryota</taxon>
        <taxon>Fungi</taxon>
        <taxon>Dikarya</taxon>
        <taxon>Ascomycota</taxon>
        <taxon>Pezizomycotina</taxon>
        <taxon>Sordariomycetes</taxon>
        <taxon>Sordariomycetidae</taxon>
        <taxon>Sordariales</taxon>
        <taxon>Podosporaceae</taxon>
        <taxon>Cladorrhinum</taxon>
    </lineage>
</organism>
<dbReference type="Gene3D" id="2.170.270.10">
    <property type="entry name" value="SET domain"/>
    <property type="match status" value="1"/>
</dbReference>
<dbReference type="PANTHER" id="PTHR47332">
    <property type="entry name" value="SET DOMAIN-CONTAINING PROTEIN 5"/>
    <property type="match status" value="1"/>
</dbReference>
<reference evidence="3" key="2">
    <citation type="submission" date="2023-06" db="EMBL/GenBank/DDBJ databases">
        <authorList>
            <consortium name="Lawrence Berkeley National Laboratory"/>
            <person name="Mondo S.J."/>
            <person name="Hensen N."/>
            <person name="Bonometti L."/>
            <person name="Westerberg I."/>
            <person name="Brannstrom I.O."/>
            <person name="Guillou S."/>
            <person name="Cros-Aarteil S."/>
            <person name="Calhoun S."/>
            <person name="Haridas S."/>
            <person name="Kuo A."/>
            <person name="Pangilinan J."/>
            <person name="Riley R."/>
            <person name="Labutti K."/>
            <person name="Andreopoulos B."/>
            <person name="Lipzen A."/>
            <person name="Chen C."/>
            <person name="Yanf M."/>
            <person name="Daum C."/>
            <person name="Ng V."/>
            <person name="Clum A."/>
            <person name="Steindorff A."/>
            <person name="Ohm R."/>
            <person name="Martin F."/>
            <person name="Silar P."/>
            <person name="Natvig D."/>
            <person name="Lalanne C."/>
            <person name="Gautier V."/>
            <person name="Ament-Velasquez S.L."/>
            <person name="Kruys A."/>
            <person name="Hutchinson M.I."/>
            <person name="Powell A.J."/>
            <person name="Barry K."/>
            <person name="Miller A.N."/>
            <person name="Grigoriev I.V."/>
            <person name="Debuchy R."/>
            <person name="Gladieux P."/>
            <person name="Thoren M.H."/>
            <person name="Johannesson H."/>
        </authorList>
    </citation>
    <scope>NUCLEOTIDE SEQUENCE</scope>
    <source>
        <strain evidence="3">PSN324</strain>
    </source>
</reference>
<dbReference type="EMBL" id="MU864946">
    <property type="protein sequence ID" value="KAK4464703.1"/>
    <property type="molecule type" value="Genomic_DNA"/>
</dbReference>
<dbReference type="InterPro" id="IPR053185">
    <property type="entry name" value="SET_domain_protein"/>
</dbReference>
<evidence type="ECO:0000256" key="1">
    <source>
        <dbReference type="SAM" id="SignalP"/>
    </source>
</evidence>